<gene>
    <name evidence="1" type="ORF">LZ016_15225</name>
</gene>
<organism evidence="1 2">
    <name type="scientific">Sphingomonas telluris</name>
    <dbReference type="NCBI Taxonomy" id="2907998"/>
    <lineage>
        <taxon>Bacteria</taxon>
        <taxon>Pseudomonadati</taxon>
        <taxon>Pseudomonadota</taxon>
        <taxon>Alphaproteobacteria</taxon>
        <taxon>Sphingomonadales</taxon>
        <taxon>Sphingomonadaceae</taxon>
        <taxon>Sphingomonas</taxon>
    </lineage>
</organism>
<comment type="caution">
    <text evidence="1">The sequence shown here is derived from an EMBL/GenBank/DDBJ whole genome shotgun (WGS) entry which is preliminary data.</text>
</comment>
<evidence type="ECO:0000313" key="1">
    <source>
        <dbReference type="EMBL" id="MCH8617448.1"/>
    </source>
</evidence>
<dbReference type="RefSeq" id="WP_241448321.1">
    <property type="nucleotide sequence ID" value="NZ_JAKZHW010000002.1"/>
</dbReference>
<evidence type="ECO:0008006" key="3">
    <source>
        <dbReference type="Google" id="ProtNLM"/>
    </source>
</evidence>
<dbReference type="Proteomes" id="UP001203058">
    <property type="component" value="Unassembled WGS sequence"/>
</dbReference>
<proteinExistence type="predicted"/>
<dbReference type="EMBL" id="JAKZHW010000002">
    <property type="protein sequence ID" value="MCH8617448.1"/>
    <property type="molecule type" value="Genomic_DNA"/>
</dbReference>
<accession>A0ABS9VRM4</accession>
<protein>
    <recommendedName>
        <fullName evidence="3">DUF1570 domain-containing protein</fullName>
    </recommendedName>
</protein>
<reference evidence="1 2" key="1">
    <citation type="submission" date="2022-03" db="EMBL/GenBank/DDBJ databases">
        <authorList>
            <person name="Jo J.-H."/>
            <person name="Im W.-T."/>
        </authorList>
    </citation>
    <scope>NUCLEOTIDE SEQUENCE [LARGE SCALE GENOMIC DNA]</scope>
    <source>
        <strain evidence="1 2">SM33</strain>
    </source>
</reference>
<keyword evidence="2" id="KW-1185">Reference proteome</keyword>
<evidence type="ECO:0000313" key="2">
    <source>
        <dbReference type="Proteomes" id="UP001203058"/>
    </source>
</evidence>
<sequence length="253" mass="28574">MPNRAADSQSSRHSLSDWLALHELDPVTCRRILDAMALENAAPPSDDELEEYQIIDPEVAWLRAVEAMRDFLPEQQRIVDDTFENSAKIVVDDPDKPRKALTLDNGSGAYPTIVYSYRSKPIDELTIAHEFAHAVQIVASQGTFVPPIIREICAFLGEGALLSHAGRRHRTQYTHLVQAWDKANHRHFGVLKEGLQAALSSSDTPYKYAWNYPIARYLALQIADQCSQDCIWSIFQGKSSLNDVLRELRFPQS</sequence>
<name>A0ABS9VRM4_9SPHN</name>